<organism evidence="1 2">
    <name type="scientific">Fusarium keratoplasticum</name>
    <dbReference type="NCBI Taxonomy" id="1328300"/>
    <lineage>
        <taxon>Eukaryota</taxon>
        <taxon>Fungi</taxon>
        <taxon>Dikarya</taxon>
        <taxon>Ascomycota</taxon>
        <taxon>Pezizomycotina</taxon>
        <taxon>Sordariomycetes</taxon>
        <taxon>Hypocreomycetidae</taxon>
        <taxon>Hypocreales</taxon>
        <taxon>Nectriaceae</taxon>
        <taxon>Fusarium</taxon>
        <taxon>Fusarium solani species complex</taxon>
    </lineage>
</organism>
<reference evidence="1" key="1">
    <citation type="submission" date="2022-06" db="EMBL/GenBank/DDBJ databases">
        <title>Fusarium solani species complex genomes reveal bases of compartmentalisation and animal pathogenesis.</title>
        <authorList>
            <person name="Tsai I.J."/>
        </authorList>
    </citation>
    <scope>NUCLEOTIDE SEQUENCE</scope>
    <source>
        <strain evidence="1">Fu6.1</strain>
    </source>
</reference>
<protein>
    <submittedName>
        <fullName evidence="1">Uncharacterized protein</fullName>
    </submittedName>
</protein>
<evidence type="ECO:0000313" key="1">
    <source>
        <dbReference type="EMBL" id="KAI8657802.1"/>
    </source>
</evidence>
<sequence length="372" mass="41800">MATALPPNGPLNLDASLQGPHFQKQETKDSNAPTLYGNDGEIEDARLLTPCSPDTPIEELRRRYWHDGVLWVKGLLDPDLVNDFRAAYLSMMDDGTNMLKPGTNPRDGIFNPDTNWRDFTLPGALRVAAGLPDTGPFVENAIRSHHWSRYQEFKDTIGRRIEPFIGNMLGFEESWCLPRSLLRCAVPGGEITPVHYDQIFLRAGPPTSVTAWVPIGDVEVEGGGLIYLDRAHDIGVKYEEDFSKMNADLSDEERMSAFNKNMEKGGWLDKNASRFGNQWSRAWLVASNLSLALSQHFTNKSQGAYEAGDVVFHTPYTIHAGAKNRSPKGRVRVSTDLRFVDKTKPYDERWTFLAYSENDPNVARKTALRKQA</sequence>
<dbReference type="EMBL" id="CM046511">
    <property type="protein sequence ID" value="KAI8657802.1"/>
    <property type="molecule type" value="Genomic_DNA"/>
</dbReference>
<name>A0ACC0QKG5_9HYPO</name>
<dbReference type="Proteomes" id="UP001065298">
    <property type="component" value="Chromosome 9"/>
</dbReference>
<proteinExistence type="predicted"/>
<keyword evidence="2" id="KW-1185">Reference proteome</keyword>
<accession>A0ACC0QKG5</accession>
<evidence type="ECO:0000313" key="2">
    <source>
        <dbReference type="Proteomes" id="UP001065298"/>
    </source>
</evidence>
<gene>
    <name evidence="1" type="ORF">NCS57_01159500</name>
</gene>
<comment type="caution">
    <text evidence="1">The sequence shown here is derived from an EMBL/GenBank/DDBJ whole genome shotgun (WGS) entry which is preliminary data.</text>
</comment>